<dbReference type="InterPro" id="IPR036873">
    <property type="entry name" value="Rhodanese-like_dom_sf"/>
</dbReference>
<dbReference type="GO" id="GO:0004792">
    <property type="term" value="F:thiosulfate-cyanide sulfurtransferase activity"/>
    <property type="evidence" value="ECO:0007669"/>
    <property type="project" value="InterPro"/>
</dbReference>
<feature type="chain" id="PRO_5039125719" evidence="1">
    <location>
        <begin position="21"/>
        <end position="132"/>
    </location>
</feature>
<gene>
    <name evidence="3" type="ORF">H9966_06240</name>
</gene>
<dbReference type="AlphaFoldDB" id="A0A9D2FZD0"/>
<name>A0A9D2FZD0_9BACT</name>
<evidence type="ECO:0000313" key="4">
    <source>
        <dbReference type="Proteomes" id="UP000824055"/>
    </source>
</evidence>
<organism evidence="3 4">
    <name type="scientific">Candidatus Prevotella avicola</name>
    <dbReference type="NCBI Taxonomy" id="2838738"/>
    <lineage>
        <taxon>Bacteria</taxon>
        <taxon>Pseudomonadati</taxon>
        <taxon>Bacteroidota</taxon>
        <taxon>Bacteroidia</taxon>
        <taxon>Bacteroidales</taxon>
        <taxon>Prevotellaceae</taxon>
        <taxon>Prevotella</taxon>
    </lineage>
</organism>
<comment type="caution">
    <text evidence="3">The sequence shown here is derived from an EMBL/GenBank/DDBJ whole genome shotgun (WGS) entry which is preliminary data.</text>
</comment>
<dbReference type="Proteomes" id="UP000824055">
    <property type="component" value="Unassembled WGS sequence"/>
</dbReference>
<evidence type="ECO:0000259" key="2">
    <source>
        <dbReference type="PROSITE" id="PS50206"/>
    </source>
</evidence>
<reference evidence="3" key="2">
    <citation type="submission" date="2021-04" db="EMBL/GenBank/DDBJ databases">
        <authorList>
            <person name="Gilroy R."/>
        </authorList>
    </citation>
    <scope>NUCLEOTIDE SEQUENCE</scope>
    <source>
        <strain evidence="3">ChiHecec3B27-8219</strain>
    </source>
</reference>
<dbReference type="Gene3D" id="3.40.250.10">
    <property type="entry name" value="Rhodanese-like domain"/>
    <property type="match status" value="1"/>
</dbReference>
<proteinExistence type="predicted"/>
<dbReference type="PROSITE" id="PS00380">
    <property type="entry name" value="RHODANESE_1"/>
    <property type="match status" value="1"/>
</dbReference>
<dbReference type="CDD" id="cd00158">
    <property type="entry name" value="RHOD"/>
    <property type="match status" value="1"/>
</dbReference>
<reference evidence="3" key="1">
    <citation type="journal article" date="2021" name="PeerJ">
        <title>Extensive microbial diversity within the chicken gut microbiome revealed by metagenomics and culture.</title>
        <authorList>
            <person name="Gilroy R."/>
            <person name="Ravi A."/>
            <person name="Getino M."/>
            <person name="Pursley I."/>
            <person name="Horton D.L."/>
            <person name="Alikhan N.F."/>
            <person name="Baker D."/>
            <person name="Gharbi K."/>
            <person name="Hall N."/>
            <person name="Watson M."/>
            <person name="Adriaenssens E.M."/>
            <person name="Foster-Nyarko E."/>
            <person name="Jarju S."/>
            <person name="Secka A."/>
            <person name="Antonio M."/>
            <person name="Oren A."/>
            <person name="Chaudhuri R.R."/>
            <person name="La Ragione R."/>
            <person name="Hildebrand F."/>
            <person name="Pallen M.J."/>
        </authorList>
    </citation>
    <scope>NUCLEOTIDE SEQUENCE</scope>
    <source>
        <strain evidence="3">ChiHecec3B27-8219</strain>
    </source>
</reference>
<dbReference type="SMART" id="SM00450">
    <property type="entry name" value="RHOD"/>
    <property type="match status" value="1"/>
</dbReference>
<feature type="domain" description="Rhodanese" evidence="2">
    <location>
        <begin position="38"/>
        <end position="128"/>
    </location>
</feature>
<protein>
    <submittedName>
        <fullName evidence="3">Rhodanese-like domain-containing protein</fullName>
    </submittedName>
</protein>
<dbReference type="SUPFAM" id="SSF52821">
    <property type="entry name" value="Rhodanese/Cell cycle control phosphatase"/>
    <property type="match status" value="1"/>
</dbReference>
<evidence type="ECO:0000256" key="1">
    <source>
        <dbReference type="SAM" id="SignalP"/>
    </source>
</evidence>
<feature type="signal peptide" evidence="1">
    <location>
        <begin position="1"/>
        <end position="20"/>
    </location>
</feature>
<keyword evidence="1" id="KW-0732">Signal</keyword>
<dbReference type="PANTHER" id="PTHR43031">
    <property type="entry name" value="FAD-DEPENDENT OXIDOREDUCTASE"/>
    <property type="match status" value="1"/>
</dbReference>
<dbReference type="InterPro" id="IPR050229">
    <property type="entry name" value="GlpE_sulfurtransferase"/>
</dbReference>
<accession>A0A9D2FZD0</accession>
<dbReference type="Pfam" id="PF00581">
    <property type="entry name" value="Rhodanese"/>
    <property type="match status" value="1"/>
</dbReference>
<dbReference type="EMBL" id="DXBE01000047">
    <property type="protein sequence ID" value="HIZ69461.1"/>
    <property type="molecule type" value="Genomic_DNA"/>
</dbReference>
<sequence>MGKLKIALLSLLACALGACAKGEGFKSVDANEFEKIIRSGDVQIVDVRRAEEFAEGHIPGALLLDVMREDFRGKAASALNRKKIVAVYCRSGKRSVTAANILVKEGYKVVNLRGGWLEWSAKGKPSERTAPM</sequence>
<evidence type="ECO:0000313" key="3">
    <source>
        <dbReference type="EMBL" id="HIZ69461.1"/>
    </source>
</evidence>
<dbReference type="PROSITE" id="PS51257">
    <property type="entry name" value="PROKAR_LIPOPROTEIN"/>
    <property type="match status" value="1"/>
</dbReference>
<dbReference type="InterPro" id="IPR001307">
    <property type="entry name" value="Thiosulphate_STrfase_CS"/>
</dbReference>
<dbReference type="PANTHER" id="PTHR43031:SF1">
    <property type="entry name" value="PYRIDINE NUCLEOTIDE-DISULPHIDE OXIDOREDUCTASE"/>
    <property type="match status" value="1"/>
</dbReference>
<dbReference type="InterPro" id="IPR001763">
    <property type="entry name" value="Rhodanese-like_dom"/>
</dbReference>
<dbReference type="PROSITE" id="PS50206">
    <property type="entry name" value="RHODANESE_3"/>
    <property type="match status" value="1"/>
</dbReference>